<dbReference type="InterPro" id="IPR050624">
    <property type="entry name" value="HTH-type_Tx_Regulator"/>
</dbReference>
<dbReference type="InterPro" id="IPR001647">
    <property type="entry name" value="HTH_TetR"/>
</dbReference>
<evidence type="ECO:0000313" key="5">
    <source>
        <dbReference type="Proteomes" id="UP000199042"/>
    </source>
</evidence>
<dbReference type="PANTHER" id="PTHR43479">
    <property type="entry name" value="ACREF/ENVCD OPERON REPRESSOR-RELATED"/>
    <property type="match status" value="1"/>
</dbReference>
<accession>A0AB37ZY66</accession>
<reference evidence="4 5" key="1">
    <citation type="submission" date="2016-10" db="EMBL/GenBank/DDBJ databases">
        <authorList>
            <person name="Varghese N."/>
            <person name="Submissions S."/>
        </authorList>
    </citation>
    <scope>NUCLEOTIDE SEQUENCE [LARGE SCALE GENOMIC DNA]</scope>
    <source>
        <strain evidence="4 5">DSM 14526</strain>
    </source>
</reference>
<dbReference type="SUPFAM" id="SSF46689">
    <property type="entry name" value="Homeodomain-like"/>
    <property type="match status" value="1"/>
</dbReference>
<evidence type="ECO:0000259" key="3">
    <source>
        <dbReference type="PROSITE" id="PS50977"/>
    </source>
</evidence>
<comment type="caution">
    <text evidence="4">The sequence shown here is derived from an EMBL/GenBank/DDBJ whole genome shotgun (WGS) entry which is preliminary data.</text>
</comment>
<dbReference type="AlphaFoldDB" id="A0AB37ZY66"/>
<dbReference type="InterPro" id="IPR009057">
    <property type="entry name" value="Homeodomain-like_sf"/>
</dbReference>
<evidence type="ECO:0000313" key="4">
    <source>
        <dbReference type="EMBL" id="SEA15869.1"/>
    </source>
</evidence>
<dbReference type="GO" id="GO:0003677">
    <property type="term" value="F:DNA binding"/>
    <property type="evidence" value="ECO:0007669"/>
    <property type="project" value="UniProtKB-UniRule"/>
</dbReference>
<evidence type="ECO:0000256" key="2">
    <source>
        <dbReference type="PROSITE-ProRule" id="PRU00335"/>
    </source>
</evidence>
<name>A0AB37ZY66_9LACT</name>
<protein>
    <submittedName>
        <fullName evidence="4">Transcriptional regulator, TetR family</fullName>
    </submittedName>
</protein>
<keyword evidence="5" id="KW-1185">Reference proteome</keyword>
<dbReference type="EMBL" id="FNQH01000002">
    <property type="protein sequence ID" value="SEA15869.1"/>
    <property type="molecule type" value="Genomic_DNA"/>
</dbReference>
<sequence length="186" mass="21809">MINESNSRSARRTKHLFKDALMRLLETESFACISVKDIVQTAEYNRTTFYNHYYDKYDLLDDLTQDLLDGLAAAVKTSFKDFHKSQRRSLNVSNITIFDYVYQNRRAISLCFQNDDQRKLTLKSLDTLYQNLMESWRPLVNLSEKQLSSDARILTYTLAGVIHGWIEENFKTPPDEIRASFVSYHN</sequence>
<organism evidence="4 5">
    <name type="scientific">Trichococcus collinsii</name>
    <dbReference type="NCBI Taxonomy" id="157076"/>
    <lineage>
        <taxon>Bacteria</taxon>
        <taxon>Bacillati</taxon>
        <taxon>Bacillota</taxon>
        <taxon>Bacilli</taxon>
        <taxon>Lactobacillales</taxon>
        <taxon>Carnobacteriaceae</taxon>
        <taxon>Trichococcus</taxon>
    </lineage>
</organism>
<gene>
    <name evidence="4" type="ORF">SAMN04488525_102116</name>
</gene>
<evidence type="ECO:0000256" key="1">
    <source>
        <dbReference type="ARBA" id="ARBA00023125"/>
    </source>
</evidence>
<proteinExistence type="predicted"/>
<keyword evidence="1 2" id="KW-0238">DNA-binding</keyword>
<dbReference type="PANTHER" id="PTHR43479:SF7">
    <property type="entry name" value="TETR-FAMILY TRANSCRIPTIONAL REGULATOR"/>
    <property type="match status" value="1"/>
</dbReference>
<dbReference type="Proteomes" id="UP000199042">
    <property type="component" value="Unassembled WGS sequence"/>
</dbReference>
<feature type="DNA-binding region" description="H-T-H motif" evidence="2">
    <location>
        <begin position="34"/>
        <end position="53"/>
    </location>
</feature>
<dbReference type="Gene3D" id="1.10.357.10">
    <property type="entry name" value="Tetracycline Repressor, domain 2"/>
    <property type="match status" value="1"/>
</dbReference>
<dbReference type="PROSITE" id="PS50977">
    <property type="entry name" value="HTH_TETR_2"/>
    <property type="match status" value="1"/>
</dbReference>
<dbReference type="InterPro" id="IPR039532">
    <property type="entry name" value="TetR_C_Firmicutes"/>
</dbReference>
<dbReference type="Pfam" id="PF14278">
    <property type="entry name" value="TetR_C_8"/>
    <property type="match status" value="1"/>
</dbReference>
<feature type="domain" description="HTH tetR-type" evidence="3">
    <location>
        <begin position="11"/>
        <end position="71"/>
    </location>
</feature>
<dbReference type="RefSeq" id="WP_086987547.1">
    <property type="nucleotide sequence ID" value="NZ_FJNA01000003.1"/>
</dbReference>